<dbReference type="Gene3D" id="3.40.190.10">
    <property type="entry name" value="Periplasmic binding protein-like II"/>
    <property type="match status" value="2"/>
</dbReference>
<evidence type="ECO:0000256" key="1">
    <source>
        <dbReference type="SAM" id="Phobius"/>
    </source>
</evidence>
<comment type="caution">
    <text evidence="2">The sequence shown here is derived from an EMBL/GenBank/DDBJ whole genome shotgun (WGS) entry which is preliminary data.</text>
</comment>
<evidence type="ECO:0000313" key="3">
    <source>
        <dbReference type="Proteomes" id="UP000075799"/>
    </source>
</evidence>
<sequence length="275" mass="31562">MDGKNQWEPVKTSYTFCEDKLNPRLLPCKLTFVRTLFFIFLLWNVTALAQDKSLTLGIPYQVKRVTSIIEYQNFVQKALKDAGFESRIKVTSGKIPYDEMLSGGVDGILYDDLHIKKDRKNTVSTSFPLINTRSRFFYRKENPKFKNKNFSNAVLAELKGCVSSANKIIEEEALRRKLNFINSNSPLQSVTAVLEGKADYFIAIEEVGKSAVNSHPEAKNKIVYSEEVFKEVPLYLTFHKKHAKDMPKIERALVKNLRGDLRQYPQISENLNKDP</sequence>
<dbReference type="AlphaFoldDB" id="A0A162G349"/>
<keyword evidence="1" id="KW-1133">Transmembrane helix</keyword>
<keyword evidence="1" id="KW-0472">Membrane</keyword>
<dbReference type="Proteomes" id="UP000075799">
    <property type="component" value="Unassembled WGS sequence"/>
</dbReference>
<dbReference type="EMBL" id="LUKD01000006">
    <property type="protein sequence ID" value="KYG64208.1"/>
    <property type="molecule type" value="Genomic_DNA"/>
</dbReference>
<reference evidence="2 3" key="1">
    <citation type="submission" date="2016-03" db="EMBL/GenBank/DDBJ databases">
        <authorList>
            <person name="Ploux O."/>
        </authorList>
    </citation>
    <scope>NUCLEOTIDE SEQUENCE [LARGE SCALE GENOMIC DNA]</scope>
    <source>
        <strain evidence="2 3">EC13</strain>
    </source>
</reference>
<gene>
    <name evidence="2" type="ORF">AZI87_13265</name>
</gene>
<accession>A0A162G349</accession>
<proteinExistence type="predicted"/>
<name>A0A162G349_BDEBC</name>
<feature type="transmembrane region" description="Helical" evidence="1">
    <location>
        <begin position="31"/>
        <end position="49"/>
    </location>
</feature>
<keyword evidence="1" id="KW-0812">Transmembrane</keyword>
<protein>
    <submittedName>
        <fullName evidence="2">Uncharacterized protein</fullName>
    </submittedName>
</protein>
<evidence type="ECO:0000313" key="2">
    <source>
        <dbReference type="EMBL" id="KYG64208.1"/>
    </source>
</evidence>
<organism evidence="2 3">
    <name type="scientific">Bdellovibrio bacteriovorus</name>
    <dbReference type="NCBI Taxonomy" id="959"/>
    <lineage>
        <taxon>Bacteria</taxon>
        <taxon>Pseudomonadati</taxon>
        <taxon>Bdellovibrionota</taxon>
        <taxon>Bdellovibrionia</taxon>
        <taxon>Bdellovibrionales</taxon>
        <taxon>Pseudobdellovibrionaceae</taxon>
        <taxon>Bdellovibrio</taxon>
    </lineage>
</organism>
<dbReference type="SUPFAM" id="SSF53850">
    <property type="entry name" value="Periplasmic binding protein-like II"/>
    <property type="match status" value="1"/>
</dbReference>